<sequence>MQEGKWRKEHAPPQVNPDEDVRDGWVSRITEDEPNHIRNCLIAAVTEANNLEILDGQRGEPKPLMQFAGAKGGFSTGIEQKGRGAVDGPPPKPCLGNPWSEGGGPPTRRRVEKRRHSGGRKRYGTRAEETPYDRVGNKSPGAENCYWGAETGSCAEESDYYANPTTSMTSEGGDPGTE</sequence>
<protein>
    <submittedName>
        <fullName evidence="2">Uncharacterized protein</fullName>
    </submittedName>
</protein>
<feature type="compositionally biased region" description="Basic residues" evidence="1">
    <location>
        <begin position="107"/>
        <end position="124"/>
    </location>
</feature>
<evidence type="ECO:0000256" key="1">
    <source>
        <dbReference type="SAM" id="MobiDB-lite"/>
    </source>
</evidence>
<accession>A0AA36FXE6</accession>
<proteinExistence type="predicted"/>
<gene>
    <name evidence="2" type="ORF">MSPICULIGERA_LOCUS9137</name>
</gene>
<feature type="region of interest" description="Disordered" evidence="1">
    <location>
        <begin position="159"/>
        <end position="178"/>
    </location>
</feature>
<evidence type="ECO:0000313" key="3">
    <source>
        <dbReference type="Proteomes" id="UP001177023"/>
    </source>
</evidence>
<dbReference type="Proteomes" id="UP001177023">
    <property type="component" value="Unassembled WGS sequence"/>
</dbReference>
<feature type="compositionally biased region" description="Basic and acidic residues" evidence="1">
    <location>
        <begin position="125"/>
        <end position="136"/>
    </location>
</feature>
<reference evidence="2" key="1">
    <citation type="submission" date="2023-06" db="EMBL/GenBank/DDBJ databases">
        <authorList>
            <person name="Delattre M."/>
        </authorList>
    </citation>
    <scope>NUCLEOTIDE SEQUENCE</scope>
    <source>
        <strain evidence="2">AF72</strain>
    </source>
</reference>
<feature type="non-terminal residue" evidence="2">
    <location>
        <position position="178"/>
    </location>
</feature>
<dbReference type="EMBL" id="CATQJA010002449">
    <property type="protein sequence ID" value="CAJ0570700.1"/>
    <property type="molecule type" value="Genomic_DNA"/>
</dbReference>
<name>A0AA36FXE6_9BILA</name>
<feature type="compositionally biased region" description="Basic and acidic residues" evidence="1">
    <location>
        <begin position="1"/>
        <end position="11"/>
    </location>
</feature>
<feature type="region of interest" description="Disordered" evidence="1">
    <location>
        <begin position="69"/>
        <end position="142"/>
    </location>
</feature>
<feature type="region of interest" description="Disordered" evidence="1">
    <location>
        <begin position="1"/>
        <end position="23"/>
    </location>
</feature>
<organism evidence="2 3">
    <name type="scientific">Mesorhabditis spiculigera</name>
    <dbReference type="NCBI Taxonomy" id="96644"/>
    <lineage>
        <taxon>Eukaryota</taxon>
        <taxon>Metazoa</taxon>
        <taxon>Ecdysozoa</taxon>
        <taxon>Nematoda</taxon>
        <taxon>Chromadorea</taxon>
        <taxon>Rhabditida</taxon>
        <taxon>Rhabditina</taxon>
        <taxon>Rhabditomorpha</taxon>
        <taxon>Rhabditoidea</taxon>
        <taxon>Rhabditidae</taxon>
        <taxon>Mesorhabditinae</taxon>
        <taxon>Mesorhabditis</taxon>
    </lineage>
</organism>
<dbReference type="AlphaFoldDB" id="A0AA36FXE6"/>
<comment type="caution">
    <text evidence="2">The sequence shown here is derived from an EMBL/GenBank/DDBJ whole genome shotgun (WGS) entry which is preliminary data.</text>
</comment>
<keyword evidence="3" id="KW-1185">Reference proteome</keyword>
<evidence type="ECO:0000313" key="2">
    <source>
        <dbReference type="EMBL" id="CAJ0570700.1"/>
    </source>
</evidence>